<feature type="transmembrane region" description="Helical" evidence="1">
    <location>
        <begin position="41"/>
        <end position="63"/>
    </location>
</feature>
<accession>A0ABS0IZI0</accession>
<protein>
    <submittedName>
        <fullName evidence="2">Uncharacterized protein</fullName>
    </submittedName>
</protein>
<keyword evidence="1" id="KW-0812">Transmembrane</keyword>
<feature type="transmembrane region" description="Helical" evidence="1">
    <location>
        <begin position="12"/>
        <end position="29"/>
    </location>
</feature>
<dbReference type="EMBL" id="VRYY01000015">
    <property type="protein sequence ID" value="MBG3875598.1"/>
    <property type="molecule type" value="Genomic_DNA"/>
</dbReference>
<evidence type="ECO:0000313" key="3">
    <source>
        <dbReference type="Proteomes" id="UP001194469"/>
    </source>
</evidence>
<reference evidence="2 3" key="1">
    <citation type="submission" date="2019-08" db="EMBL/GenBank/DDBJ databases">
        <authorList>
            <person name="Luo N."/>
        </authorList>
    </citation>
    <scope>NUCLEOTIDE SEQUENCE [LARGE SCALE GENOMIC DNA]</scope>
    <source>
        <strain evidence="2 3">NCIMB 9442</strain>
    </source>
</reference>
<keyword evidence="3" id="KW-1185">Reference proteome</keyword>
<gene>
    <name evidence="2" type="ORF">FVW20_00780</name>
</gene>
<dbReference type="Proteomes" id="UP001194469">
    <property type="component" value="Unassembled WGS sequence"/>
</dbReference>
<proteinExistence type="predicted"/>
<evidence type="ECO:0000313" key="2">
    <source>
        <dbReference type="EMBL" id="MBG3875598.1"/>
    </source>
</evidence>
<keyword evidence="1" id="KW-1133">Transmembrane helix</keyword>
<sequence length="152" mass="17009">MRYLRAAPLPHATGGVSALIGAGLTRVALEALAEEALSMGLLLFMPASGWFGLALLCGADGLSRYREYLRVRRMLTRWGFATRLLRPLASSRCQRDAAMQAAREAGCADMTRAYYRQLGYRWYHLLPDRVVANPLAFLDTRFLRATFLPGKR</sequence>
<name>A0ABS0IZI0_9BACT</name>
<keyword evidence="1" id="KW-0472">Membrane</keyword>
<comment type="caution">
    <text evidence="2">The sequence shown here is derived from an EMBL/GenBank/DDBJ whole genome shotgun (WGS) entry which is preliminary data.</text>
</comment>
<organism evidence="2 3">
    <name type="scientific">Nitratidesulfovibrio oxamicus</name>
    <dbReference type="NCBI Taxonomy" id="32016"/>
    <lineage>
        <taxon>Bacteria</taxon>
        <taxon>Pseudomonadati</taxon>
        <taxon>Thermodesulfobacteriota</taxon>
        <taxon>Desulfovibrionia</taxon>
        <taxon>Desulfovibrionales</taxon>
        <taxon>Desulfovibrionaceae</taxon>
        <taxon>Nitratidesulfovibrio</taxon>
    </lineage>
</organism>
<evidence type="ECO:0000256" key="1">
    <source>
        <dbReference type="SAM" id="Phobius"/>
    </source>
</evidence>